<dbReference type="AlphaFoldDB" id="D4DC50"/>
<dbReference type="GeneID" id="9578029"/>
<dbReference type="RefSeq" id="XP_003021185.1">
    <property type="nucleotide sequence ID" value="XM_003021139.1"/>
</dbReference>
<feature type="region of interest" description="Disordered" evidence="1">
    <location>
        <begin position="68"/>
        <end position="100"/>
    </location>
</feature>
<comment type="caution">
    <text evidence="2">The sequence shown here is derived from an EMBL/GenBank/DDBJ whole genome shotgun (WGS) entry which is preliminary data.</text>
</comment>
<gene>
    <name evidence="2" type="ORF">TRV_04702</name>
</gene>
<reference evidence="3" key="1">
    <citation type="journal article" date="2011" name="Genome Biol.">
        <title>Comparative and functional genomics provide insights into the pathogenicity of dermatophytic fungi.</title>
        <authorList>
            <person name="Burmester A."/>
            <person name="Shelest E."/>
            <person name="Gloeckner G."/>
            <person name="Heddergott C."/>
            <person name="Schindler S."/>
            <person name="Staib P."/>
            <person name="Heidel A."/>
            <person name="Felder M."/>
            <person name="Petzold A."/>
            <person name="Szafranski K."/>
            <person name="Feuermann M."/>
            <person name="Pedruzzi I."/>
            <person name="Priebe S."/>
            <person name="Groth M."/>
            <person name="Winkler R."/>
            <person name="Li W."/>
            <person name="Kniemeyer O."/>
            <person name="Schroeckh V."/>
            <person name="Hertweck C."/>
            <person name="Hube B."/>
            <person name="White T.C."/>
            <person name="Platzer M."/>
            <person name="Guthke R."/>
            <person name="Heitman J."/>
            <person name="Woestemeyer J."/>
            <person name="Zipfel P.F."/>
            <person name="Monod M."/>
            <person name="Brakhage A.A."/>
        </authorList>
    </citation>
    <scope>NUCLEOTIDE SEQUENCE [LARGE SCALE GENOMIC DNA]</scope>
    <source>
        <strain evidence="3">HKI 0517</strain>
    </source>
</reference>
<protein>
    <submittedName>
        <fullName evidence="2">Uncharacterized protein</fullName>
    </submittedName>
</protein>
<feature type="compositionally biased region" description="Polar residues" evidence="1">
    <location>
        <begin position="71"/>
        <end position="82"/>
    </location>
</feature>
<evidence type="ECO:0000313" key="3">
    <source>
        <dbReference type="Proteomes" id="UP000008383"/>
    </source>
</evidence>
<evidence type="ECO:0000256" key="1">
    <source>
        <dbReference type="SAM" id="MobiDB-lite"/>
    </source>
</evidence>
<feature type="region of interest" description="Disordered" evidence="1">
    <location>
        <begin position="1"/>
        <end position="39"/>
    </location>
</feature>
<dbReference type="OrthoDB" id="4174438at2759"/>
<sequence>MPLGMAMAMEEGEGEEGGEGEGGEEAEEEGEEGEEKAAEAARLRRGIELDRLQILWKEERISILEEGVDTSGAQQGVEQLTLSGDPAPESVSALPDSSPV</sequence>
<accession>D4DC50</accession>
<dbReference type="HOGENOM" id="CLU_2482906_0_0_1"/>
<evidence type="ECO:0000313" key="2">
    <source>
        <dbReference type="EMBL" id="EFE40567.1"/>
    </source>
</evidence>
<dbReference type="EMBL" id="ACYE01000236">
    <property type="protein sequence ID" value="EFE40567.1"/>
    <property type="molecule type" value="Genomic_DNA"/>
</dbReference>
<dbReference type="KEGG" id="tve:TRV_04702"/>
<dbReference type="Proteomes" id="UP000008383">
    <property type="component" value="Unassembled WGS sequence"/>
</dbReference>
<proteinExistence type="predicted"/>
<keyword evidence="3" id="KW-1185">Reference proteome</keyword>
<name>D4DC50_TRIVH</name>
<organism evidence="2 3">
    <name type="scientific">Trichophyton verrucosum (strain HKI 0517)</name>
    <dbReference type="NCBI Taxonomy" id="663202"/>
    <lineage>
        <taxon>Eukaryota</taxon>
        <taxon>Fungi</taxon>
        <taxon>Dikarya</taxon>
        <taxon>Ascomycota</taxon>
        <taxon>Pezizomycotina</taxon>
        <taxon>Eurotiomycetes</taxon>
        <taxon>Eurotiomycetidae</taxon>
        <taxon>Onygenales</taxon>
        <taxon>Arthrodermataceae</taxon>
        <taxon>Trichophyton</taxon>
    </lineage>
</organism>
<feature type="compositionally biased region" description="Acidic residues" evidence="1">
    <location>
        <begin position="10"/>
        <end position="34"/>
    </location>
</feature>